<dbReference type="AlphaFoldDB" id="A0A4Y2CVA5"/>
<comment type="caution">
    <text evidence="1">The sequence shown here is derived from an EMBL/GenBank/DDBJ whole genome shotgun (WGS) entry which is preliminary data.</text>
</comment>
<evidence type="ECO:0000313" key="2">
    <source>
        <dbReference type="Proteomes" id="UP000499080"/>
    </source>
</evidence>
<protein>
    <submittedName>
        <fullName evidence="1">Uncharacterized protein</fullName>
    </submittedName>
</protein>
<proteinExistence type="predicted"/>
<accession>A0A4Y2CVA5</accession>
<organism evidence="1 2">
    <name type="scientific">Araneus ventricosus</name>
    <name type="common">Orbweaver spider</name>
    <name type="synonym">Epeira ventricosa</name>
    <dbReference type="NCBI Taxonomy" id="182803"/>
    <lineage>
        <taxon>Eukaryota</taxon>
        <taxon>Metazoa</taxon>
        <taxon>Ecdysozoa</taxon>
        <taxon>Arthropoda</taxon>
        <taxon>Chelicerata</taxon>
        <taxon>Arachnida</taxon>
        <taxon>Araneae</taxon>
        <taxon>Araneomorphae</taxon>
        <taxon>Entelegynae</taxon>
        <taxon>Araneoidea</taxon>
        <taxon>Araneidae</taxon>
        <taxon>Araneus</taxon>
    </lineage>
</organism>
<sequence>MSCPSFSSTAVRALSNISCDMADTIGGLSRYTFNSKTPNNPKSQGVISGDLGRYACGTDWLITRLCFTGAVKCSGVPSWCSACHVIVLDKMLSYDNINKNINKGNYKCGRVKTNSRQRLEVRIW</sequence>
<evidence type="ECO:0000313" key="1">
    <source>
        <dbReference type="EMBL" id="GBM07866.1"/>
    </source>
</evidence>
<dbReference type="Proteomes" id="UP000499080">
    <property type="component" value="Unassembled WGS sequence"/>
</dbReference>
<gene>
    <name evidence="1" type="ORF">AVEN_96485_1</name>
</gene>
<reference evidence="1 2" key="1">
    <citation type="journal article" date="2019" name="Sci. Rep.">
        <title>Orb-weaving spider Araneus ventricosus genome elucidates the spidroin gene catalogue.</title>
        <authorList>
            <person name="Kono N."/>
            <person name="Nakamura H."/>
            <person name="Ohtoshi R."/>
            <person name="Moran D.A.P."/>
            <person name="Shinohara A."/>
            <person name="Yoshida Y."/>
            <person name="Fujiwara M."/>
            <person name="Mori M."/>
            <person name="Tomita M."/>
            <person name="Arakawa K."/>
        </authorList>
    </citation>
    <scope>NUCLEOTIDE SEQUENCE [LARGE SCALE GENOMIC DNA]</scope>
</reference>
<name>A0A4Y2CVA5_ARAVE</name>
<dbReference type="EMBL" id="BGPR01000248">
    <property type="protein sequence ID" value="GBM07866.1"/>
    <property type="molecule type" value="Genomic_DNA"/>
</dbReference>
<keyword evidence="2" id="KW-1185">Reference proteome</keyword>